<dbReference type="InterPro" id="IPR005000">
    <property type="entry name" value="Aldolase/citrate-lyase_domain"/>
</dbReference>
<dbReference type="SUPFAM" id="SSF51621">
    <property type="entry name" value="Phosphoenolpyruvate/pyruvate domain"/>
    <property type="match status" value="1"/>
</dbReference>
<comment type="cofactor">
    <cofactor evidence="1">
        <name>Mg(2+)</name>
        <dbReference type="ChEBI" id="CHEBI:18420"/>
    </cofactor>
</comment>
<evidence type="ECO:0000256" key="3">
    <source>
        <dbReference type="ARBA" id="ARBA00022842"/>
    </source>
</evidence>
<feature type="binding site" evidence="5">
    <location>
        <position position="157"/>
    </location>
    <ligand>
        <name>Mg(2+)</name>
        <dbReference type="ChEBI" id="CHEBI:18420"/>
    </ligand>
</feature>
<reference evidence="8" key="1">
    <citation type="submission" date="2017-06" db="EMBL/GenBank/DDBJ databases">
        <title>Herbaspirillum phytohormonus sp. nov., isolated from the root nodule of Robinia pseudoacacia in lead-zinc mine.</title>
        <authorList>
            <person name="Fan M."/>
            <person name="Lin Y."/>
        </authorList>
    </citation>
    <scope>NUCLEOTIDE SEQUENCE [LARGE SCALE GENOMIC DNA]</scope>
    <source>
        <strain evidence="8">SC-089</strain>
    </source>
</reference>
<dbReference type="InterPro" id="IPR040442">
    <property type="entry name" value="Pyrv_kinase-like_dom_sf"/>
</dbReference>
<protein>
    <submittedName>
        <fullName evidence="7">CoA ester lyase</fullName>
    </submittedName>
</protein>
<comment type="caution">
    <text evidence="7">The sequence shown here is derived from an EMBL/GenBank/DDBJ whole genome shotgun (WGS) entry which is preliminary data.</text>
</comment>
<feature type="binding site" evidence="4">
    <location>
        <position position="72"/>
    </location>
    <ligand>
        <name>substrate</name>
    </ligand>
</feature>
<dbReference type="PANTHER" id="PTHR32308">
    <property type="entry name" value="LYASE BETA SUBUNIT, PUTATIVE (AFU_ORTHOLOGUE AFUA_4G13030)-RELATED"/>
    <property type="match status" value="1"/>
</dbReference>
<dbReference type="OrthoDB" id="348111at2"/>
<keyword evidence="2 5" id="KW-0479">Metal-binding</keyword>
<feature type="binding site" evidence="4">
    <location>
        <position position="130"/>
    </location>
    <ligand>
        <name>substrate</name>
    </ligand>
</feature>
<evidence type="ECO:0000256" key="4">
    <source>
        <dbReference type="PIRSR" id="PIRSR015582-1"/>
    </source>
</evidence>
<dbReference type="InterPro" id="IPR015813">
    <property type="entry name" value="Pyrv/PenolPyrv_kinase-like_dom"/>
</dbReference>
<proteinExistence type="predicted"/>
<feature type="binding site" evidence="5">
    <location>
        <position position="130"/>
    </location>
    <ligand>
        <name>Mg(2+)</name>
        <dbReference type="ChEBI" id="CHEBI:18420"/>
    </ligand>
</feature>
<dbReference type="Proteomes" id="UP000214603">
    <property type="component" value="Unassembled WGS sequence"/>
</dbReference>
<accession>A0A225MNM2</accession>
<keyword evidence="3 5" id="KW-0460">Magnesium</keyword>
<dbReference type="GO" id="GO:0000287">
    <property type="term" value="F:magnesium ion binding"/>
    <property type="evidence" value="ECO:0007669"/>
    <property type="project" value="TreeGrafter"/>
</dbReference>
<keyword evidence="7" id="KW-0456">Lyase</keyword>
<dbReference type="AlphaFoldDB" id="A0A225MNM2"/>
<gene>
    <name evidence="7" type="ORF">CEY11_09095</name>
</gene>
<dbReference type="PANTHER" id="PTHR32308:SF0">
    <property type="entry name" value="HPCH_HPAI ALDOLASE_CITRATE LYASE DOMAIN-CONTAINING PROTEIN"/>
    <property type="match status" value="1"/>
</dbReference>
<evidence type="ECO:0000313" key="8">
    <source>
        <dbReference type="Proteomes" id="UP000214603"/>
    </source>
</evidence>
<evidence type="ECO:0000259" key="6">
    <source>
        <dbReference type="Pfam" id="PF03328"/>
    </source>
</evidence>
<dbReference type="GO" id="GO:0016829">
    <property type="term" value="F:lyase activity"/>
    <property type="evidence" value="ECO:0007669"/>
    <property type="project" value="UniProtKB-KW"/>
</dbReference>
<dbReference type="Pfam" id="PF03328">
    <property type="entry name" value="HpcH_HpaI"/>
    <property type="match status" value="1"/>
</dbReference>
<keyword evidence="8" id="KW-1185">Reference proteome</keyword>
<name>A0A225MNM2_9BURK</name>
<dbReference type="PIRSF" id="PIRSF015582">
    <property type="entry name" value="Cit_lyase_B"/>
    <property type="match status" value="1"/>
</dbReference>
<sequence>MEHAAQPVPRRSMLFVPGLRPDRARKAMSAGADVVCIDLEDAVAVAHKDEARSLTLPLFAEPNPAGCERIVRINSLDTIHGLRDVEALNGLTQLPDAVMMTKVRSAAEVKLLDQLLQGAAASVKFYVTLETSQGLEDVFDIAGASPRMACLLFGEVDLSADLRCKRTPQALLYARSRMVHAAAAFELDAMDVPHIHLEDMNGLHAAAEHAAELGFTGKSCIHPTQIPIVHKYFSPSEAEIAYAERAIAAFEESGSTGLAVLDGLMLQKPVLRASRRILALARQNKQTLRVASAA</sequence>
<dbReference type="InterPro" id="IPR011206">
    <property type="entry name" value="Citrate_lyase_beta/mcl1/mcl2"/>
</dbReference>
<feature type="domain" description="HpcH/HpaI aldolase/citrate lyase" evidence="6">
    <location>
        <begin position="11"/>
        <end position="223"/>
    </location>
</feature>
<organism evidence="7 8">
    <name type="scientific">Candidimonas nitroreducens</name>
    <dbReference type="NCBI Taxonomy" id="683354"/>
    <lineage>
        <taxon>Bacteria</taxon>
        <taxon>Pseudomonadati</taxon>
        <taxon>Pseudomonadota</taxon>
        <taxon>Betaproteobacteria</taxon>
        <taxon>Burkholderiales</taxon>
        <taxon>Alcaligenaceae</taxon>
        <taxon>Candidimonas</taxon>
    </lineage>
</organism>
<dbReference type="GO" id="GO:0006107">
    <property type="term" value="P:oxaloacetate metabolic process"/>
    <property type="evidence" value="ECO:0007669"/>
    <property type="project" value="TreeGrafter"/>
</dbReference>
<dbReference type="Gene3D" id="3.20.20.60">
    <property type="entry name" value="Phosphoenolpyruvate-binding domains"/>
    <property type="match status" value="1"/>
</dbReference>
<dbReference type="RefSeq" id="WP_088603049.1">
    <property type="nucleotide sequence ID" value="NZ_NJIH01000004.1"/>
</dbReference>
<dbReference type="EMBL" id="NJIH01000004">
    <property type="protein sequence ID" value="OWT61963.1"/>
    <property type="molecule type" value="Genomic_DNA"/>
</dbReference>
<evidence type="ECO:0000256" key="2">
    <source>
        <dbReference type="ARBA" id="ARBA00022723"/>
    </source>
</evidence>
<evidence type="ECO:0000313" key="7">
    <source>
        <dbReference type="EMBL" id="OWT61963.1"/>
    </source>
</evidence>
<evidence type="ECO:0000256" key="1">
    <source>
        <dbReference type="ARBA" id="ARBA00001946"/>
    </source>
</evidence>
<evidence type="ECO:0000256" key="5">
    <source>
        <dbReference type="PIRSR" id="PIRSR015582-2"/>
    </source>
</evidence>